<evidence type="ECO:0000256" key="10">
    <source>
        <dbReference type="ARBA" id="ARBA00023237"/>
    </source>
</evidence>
<evidence type="ECO:0000256" key="11">
    <source>
        <dbReference type="PROSITE-ProRule" id="PRU01360"/>
    </source>
</evidence>
<dbReference type="Gene3D" id="2.40.170.20">
    <property type="entry name" value="TonB-dependent receptor, beta-barrel domain"/>
    <property type="match status" value="1"/>
</dbReference>
<evidence type="ECO:0000256" key="6">
    <source>
        <dbReference type="ARBA" id="ARBA00023004"/>
    </source>
</evidence>
<evidence type="ECO:0000259" key="15">
    <source>
        <dbReference type="Pfam" id="PF07715"/>
    </source>
</evidence>
<sequence>MNTIRKVALLSGIALGTLAAPAMAQDAAAAPQAPETTSTSDIIVTAQRRAEKVTEVPISITVASAAQLERQQVNTVNDLARIAPSLEIQQAPGQNTGGGGSIRGIGTQTFSPGAVASVGVVVDQVSQGNANISDLFDVARIEVLKGPQGTLFGLTTSAGVINITTNKPDFTRFSARLRTELSDAGTAGSKYGNQVVQGLVNVPLASNAALRVSGVANLRQGVNRNATTGELNDTDRYGLRGRLLWEPTDRLTVNLIGDYSKSRYENGGDFFTFVKTSGPGYFFGGAGEDATGITDRLESCGVTAKAGNRNYCSDESYVGHTETYGGSLQVDYEADPFTLTSITSVRKSGESGYGAASNVFRADALELQVHNSPVNRDLSQFTQELRISSAAGNPIEYTAGMFYSNQKQTRDAEVVDVTLVPFPGLTIPIVTNTTPQLTIRDESLAVFGQLTGHVTDAWRLIGGVRYTTDRLSLDTYDTLGARDGGTHLNAKKWSWRLGTQYDIAANTMAYATVSRGFKGGQIAVPTNEDPYVVLPEVPTSYEAGVKATLFGGWVADASVFYMKIDNFQAQNCTVDSTGVISCDQTNINGVKTRGAEINFFGNVTRNLSLNTGFIYAKATYPKNFIGTDGTNIGGSQLAYSPRYKFTLSGQYDMPLGDNFGAFLALDTQWKSRVRYEANSVSDTTFKAHWMVGGRLGVKTADDRYTVAVFVRNAFNVHEPALMQSDFPYTSQSYSGAYEPNIGAIYGPMSYRNIGISLDAKF</sequence>
<comment type="similarity">
    <text evidence="11 12">Belongs to the TonB-dependent receptor family.</text>
</comment>
<dbReference type="PROSITE" id="PS52016">
    <property type="entry name" value="TONB_DEPENDENT_REC_3"/>
    <property type="match status" value="1"/>
</dbReference>
<keyword evidence="7" id="KW-0406">Ion transport</keyword>
<dbReference type="EMBL" id="JBHLTM010000085">
    <property type="protein sequence ID" value="MFC0687387.1"/>
    <property type="molecule type" value="Genomic_DNA"/>
</dbReference>
<feature type="domain" description="TonB-dependent receptor plug" evidence="15">
    <location>
        <begin position="53"/>
        <end position="160"/>
    </location>
</feature>
<evidence type="ECO:0000256" key="8">
    <source>
        <dbReference type="ARBA" id="ARBA00023077"/>
    </source>
</evidence>
<gene>
    <name evidence="16" type="ORF">ACFFF8_22620</name>
</gene>
<protein>
    <submittedName>
        <fullName evidence="16">TonB-dependent receptor</fullName>
    </submittedName>
</protein>
<keyword evidence="10 11" id="KW-0998">Cell outer membrane</keyword>
<name>A0ABV6SFB4_9SPHN</name>
<keyword evidence="2 11" id="KW-0813">Transport</keyword>
<dbReference type="SUPFAM" id="SSF56935">
    <property type="entry name" value="Porins"/>
    <property type="match status" value="1"/>
</dbReference>
<evidence type="ECO:0000256" key="9">
    <source>
        <dbReference type="ARBA" id="ARBA00023136"/>
    </source>
</evidence>
<keyword evidence="5 11" id="KW-0812">Transmembrane</keyword>
<dbReference type="InterPro" id="IPR039426">
    <property type="entry name" value="TonB-dep_rcpt-like"/>
</dbReference>
<accession>A0ABV6SFB4</accession>
<dbReference type="PANTHER" id="PTHR32552">
    <property type="entry name" value="FERRICHROME IRON RECEPTOR-RELATED"/>
    <property type="match status" value="1"/>
</dbReference>
<keyword evidence="8 12" id="KW-0798">TonB box</keyword>
<dbReference type="InterPro" id="IPR036942">
    <property type="entry name" value="Beta-barrel_TonB_sf"/>
</dbReference>
<keyword evidence="13" id="KW-0732">Signal</keyword>
<keyword evidence="3 11" id="KW-1134">Transmembrane beta strand</keyword>
<dbReference type="InterPro" id="IPR000531">
    <property type="entry name" value="Beta-barrel_TonB"/>
</dbReference>
<reference evidence="16 17" key="1">
    <citation type="submission" date="2024-09" db="EMBL/GenBank/DDBJ databases">
        <authorList>
            <person name="Sun Q."/>
            <person name="Mori K."/>
        </authorList>
    </citation>
    <scope>NUCLEOTIDE SEQUENCE [LARGE SCALE GENOMIC DNA]</scope>
    <source>
        <strain evidence="16 17">CICC 11035S</strain>
    </source>
</reference>
<evidence type="ECO:0000256" key="2">
    <source>
        <dbReference type="ARBA" id="ARBA00022448"/>
    </source>
</evidence>
<keyword evidence="6" id="KW-0408">Iron</keyword>
<evidence type="ECO:0000256" key="3">
    <source>
        <dbReference type="ARBA" id="ARBA00022452"/>
    </source>
</evidence>
<organism evidence="16 17">
    <name type="scientific">Novosphingobium clariflavum</name>
    <dbReference type="NCBI Taxonomy" id="2029884"/>
    <lineage>
        <taxon>Bacteria</taxon>
        <taxon>Pseudomonadati</taxon>
        <taxon>Pseudomonadota</taxon>
        <taxon>Alphaproteobacteria</taxon>
        <taxon>Sphingomonadales</taxon>
        <taxon>Sphingomonadaceae</taxon>
        <taxon>Novosphingobium</taxon>
    </lineage>
</organism>
<comment type="caution">
    <text evidence="16">The sequence shown here is derived from an EMBL/GenBank/DDBJ whole genome shotgun (WGS) entry which is preliminary data.</text>
</comment>
<keyword evidence="17" id="KW-1185">Reference proteome</keyword>
<dbReference type="Proteomes" id="UP001589858">
    <property type="component" value="Unassembled WGS sequence"/>
</dbReference>
<evidence type="ECO:0000313" key="16">
    <source>
        <dbReference type="EMBL" id="MFC0687387.1"/>
    </source>
</evidence>
<dbReference type="RefSeq" id="WP_267219908.1">
    <property type="nucleotide sequence ID" value="NZ_JAPCWC010000005.1"/>
</dbReference>
<evidence type="ECO:0000256" key="12">
    <source>
        <dbReference type="RuleBase" id="RU003357"/>
    </source>
</evidence>
<feature type="chain" id="PRO_5045572866" evidence="13">
    <location>
        <begin position="25"/>
        <end position="761"/>
    </location>
</feature>
<dbReference type="InterPro" id="IPR012910">
    <property type="entry name" value="Plug_dom"/>
</dbReference>
<evidence type="ECO:0000313" key="17">
    <source>
        <dbReference type="Proteomes" id="UP001589858"/>
    </source>
</evidence>
<comment type="subcellular location">
    <subcellularLocation>
        <location evidence="1 11">Cell outer membrane</location>
        <topology evidence="1 11">Multi-pass membrane protein</topology>
    </subcellularLocation>
</comment>
<evidence type="ECO:0000256" key="4">
    <source>
        <dbReference type="ARBA" id="ARBA00022496"/>
    </source>
</evidence>
<keyword evidence="9 11" id="KW-0472">Membrane</keyword>
<evidence type="ECO:0000256" key="5">
    <source>
        <dbReference type="ARBA" id="ARBA00022692"/>
    </source>
</evidence>
<evidence type="ECO:0000256" key="1">
    <source>
        <dbReference type="ARBA" id="ARBA00004571"/>
    </source>
</evidence>
<feature type="domain" description="TonB-dependent receptor-like beta-barrel" evidence="14">
    <location>
        <begin position="263"/>
        <end position="712"/>
    </location>
</feature>
<dbReference type="PANTHER" id="PTHR32552:SF81">
    <property type="entry name" value="TONB-DEPENDENT OUTER MEMBRANE RECEPTOR"/>
    <property type="match status" value="1"/>
</dbReference>
<evidence type="ECO:0000256" key="13">
    <source>
        <dbReference type="SAM" id="SignalP"/>
    </source>
</evidence>
<dbReference type="Pfam" id="PF07715">
    <property type="entry name" value="Plug"/>
    <property type="match status" value="1"/>
</dbReference>
<proteinExistence type="inferred from homology"/>
<keyword evidence="4" id="KW-0410">Iron transport</keyword>
<evidence type="ECO:0000259" key="14">
    <source>
        <dbReference type="Pfam" id="PF00593"/>
    </source>
</evidence>
<dbReference type="Pfam" id="PF00593">
    <property type="entry name" value="TonB_dep_Rec_b-barrel"/>
    <property type="match status" value="1"/>
</dbReference>
<evidence type="ECO:0000256" key="7">
    <source>
        <dbReference type="ARBA" id="ARBA00023065"/>
    </source>
</evidence>
<feature type="signal peptide" evidence="13">
    <location>
        <begin position="1"/>
        <end position="24"/>
    </location>
</feature>
<keyword evidence="16" id="KW-0675">Receptor</keyword>